<evidence type="ECO:0000256" key="1">
    <source>
        <dbReference type="ARBA" id="ARBA00004123"/>
    </source>
</evidence>
<sequence length="836" mass="92350">MSDQTPDYETVIRTEIFAEGRVMTYQLLSRKLGVHVNKAKKYLYEFQQKTTEKFHTTYIVSGYEKINVQGPVTNSNSTQNQFQVVSIRDSYRPATKEESSERLERVICKVPEEKLNDKINSLEKVTSVHIYSIGSAVSNDITLLTEALQETKLIDCELETNVGQLSSKYGVVINPLIDKNLIVVPKTIETPTKVGSAYKYQPAARVETVPVKQEKRTINVVKEAVKEPSASSTTGSAKAAKSFSTSKGSNSKDPRKQPTLSQTFFGKKPVKTSTRQKTLEDTVEEKSGKNLKSTETFSVDENIINEPKEEKKEVEREKMTREKEKEKKKGKETKEKDKQNSVEISEELKNMFADVENNASATPDIQSEDEGMTDQSENEKDEDGDVEMGDLPSPAPVPKEPTPPPPATTKGRKMKKVLKRTTKLDELGYLITHTEEVWESCSESEEEAKPVEKPKLRTLPPVGALKHKKKNNNHSHPDPTSLLDQALRDSFRSNPTYSDIIEKSDNKMKVKLVKEQRLSAAAAAFAQPDEIGRPPFSPSDEHSSSPQFPQSIQEREDGITATTTSIPIVSFRARKHRFSCLNCCGGKGIQPTTACDETTQMIQVGENSFNSSEKRTAHIGSKAPTVASSVKGSTCLSSSTGSTPRSILKSSQNQSSSQISHQDLDQRLVDISETNSTIDHHPNFSLASNKQLLNPNILKPISPIPVQPPDSKLVAKIRDITNNTSNVKVPSSLAIVMQAESAPIKSPALVSDVNKLAYSAPIMFTPVKSDPNTENSHGQSVSINSFNNEIGSMACIFREDVSQIGELGDSLKPTPLGTMGSLIDLDNNESVHDIWR</sequence>
<keyword evidence="4" id="KW-0539">Nucleus</keyword>
<dbReference type="GO" id="GO:0006297">
    <property type="term" value="P:nucleotide-excision repair, DNA gap filling"/>
    <property type="evidence" value="ECO:0007669"/>
    <property type="project" value="TreeGrafter"/>
</dbReference>
<proteinExistence type="predicted"/>
<dbReference type="PANTHER" id="PTHR17598:SF13">
    <property type="entry name" value="DNA POLYMERASE DELTA SUBUNIT 3"/>
    <property type="match status" value="1"/>
</dbReference>
<dbReference type="Gene3D" id="3.90.1030.20">
    <property type="entry name" value="DNA polymerase delta, p66 (Cdc27) subunit, wHTH domain"/>
    <property type="match status" value="1"/>
</dbReference>
<feature type="region of interest" description="Disordered" evidence="5">
    <location>
        <begin position="437"/>
        <end position="482"/>
    </location>
</feature>
<name>A0A5E8C5F1_9ASCO</name>
<keyword evidence="7" id="KW-1185">Reference proteome</keyword>
<organism evidence="6 7">
    <name type="scientific">Magnusiomyces paraingens</name>
    <dbReference type="NCBI Taxonomy" id="2606893"/>
    <lineage>
        <taxon>Eukaryota</taxon>
        <taxon>Fungi</taxon>
        <taxon>Dikarya</taxon>
        <taxon>Ascomycota</taxon>
        <taxon>Saccharomycotina</taxon>
        <taxon>Dipodascomycetes</taxon>
        <taxon>Dipodascales</taxon>
        <taxon>Dipodascaceae</taxon>
        <taxon>Magnusiomyces</taxon>
    </lineage>
</organism>
<feature type="compositionally biased region" description="Pro residues" evidence="5">
    <location>
        <begin position="393"/>
        <end position="407"/>
    </location>
</feature>
<dbReference type="InterPro" id="IPR041913">
    <property type="entry name" value="POLD3_sf"/>
</dbReference>
<evidence type="ECO:0000256" key="3">
    <source>
        <dbReference type="ARBA" id="ARBA00022705"/>
    </source>
</evidence>
<evidence type="ECO:0000313" key="7">
    <source>
        <dbReference type="Proteomes" id="UP000398389"/>
    </source>
</evidence>
<dbReference type="Pfam" id="PF09507">
    <property type="entry name" value="CDC27"/>
    <property type="match status" value="1"/>
</dbReference>
<dbReference type="OrthoDB" id="514823at2759"/>
<evidence type="ECO:0000256" key="4">
    <source>
        <dbReference type="ARBA" id="ARBA00023242"/>
    </source>
</evidence>
<feature type="region of interest" description="Disordered" evidence="5">
    <location>
        <begin position="524"/>
        <end position="550"/>
    </location>
</feature>
<feature type="compositionally biased region" description="Basic and acidic residues" evidence="5">
    <location>
        <begin position="306"/>
        <end position="340"/>
    </location>
</feature>
<accession>A0A5E8C5F1</accession>
<dbReference type="RefSeq" id="XP_031856903.1">
    <property type="nucleotide sequence ID" value="XM_032001012.1"/>
</dbReference>
<comment type="subcellular location">
    <subcellularLocation>
        <location evidence="1">Nucleus</location>
    </subcellularLocation>
</comment>
<gene>
    <name evidence="6" type="ORF">SAPINGB_P006301</name>
</gene>
<dbReference type="PANTHER" id="PTHR17598">
    <property type="entry name" value="DNA POLYMERASE DELTA SUBUNIT 3"/>
    <property type="match status" value="1"/>
</dbReference>
<dbReference type="GeneID" id="43585112"/>
<feature type="compositionally biased region" description="Polar residues" evidence="5">
    <location>
        <begin position="290"/>
        <end position="299"/>
    </location>
</feature>
<reference evidence="6 7" key="1">
    <citation type="submission" date="2019-09" db="EMBL/GenBank/DDBJ databases">
        <authorList>
            <person name="Brejova B."/>
        </authorList>
    </citation>
    <scope>NUCLEOTIDE SEQUENCE [LARGE SCALE GENOMIC DNA]</scope>
</reference>
<dbReference type="GO" id="GO:1904161">
    <property type="term" value="P:DNA synthesis involved in UV-damage excision repair"/>
    <property type="evidence" value="ECO:0007669"/>
    <property type="project" value="TreeGrafter"/>
</dbReference>
<dbReference type="Proteomes" id="UP000398389">
    <property type="component" value="Unassembled WGS sequence"/>
</dbReference>
<feature type="compositionally biased region" description="Acidic residues" evidence="5">
    <location>
        <begin position="379"/>
        <end position="388"/>
    </location>
</feature>
<evidence type="ECO:0000313" key="6">
    <source>
        <dbReference type="EMBL" id="VVT58622.1"/>
    </source>
</evidence>
<dbReference type="GO" id="GO:0043625">
    <property type="term" value="C:delta DNA polymerase complex"/>
    <property type="evidence" value="ECO:0007669"/>
    <property type="project" value="InterPro"/>
</dbReference>
<dbReference type="AlphaFoldDB" id="A0A5E8C5F1"/>
<evidence type="ECO:0000256" key="2">
    <source>
        <dbReference type="ARBA" id="ARBA00017589"/>
    </source>
</evidence>
<feature type="compositionally biased region" description="Basic and acidic residues" evidence="5">
    <location>
        <begin position="277"/>
        <end position="288"/>
    </location>
</feature>
<feature type="region of interest" description="Disordered" evidence="5">
    <location>
        <begin position="225"/>
        <end position="417"/>
    </location>
</feature>
<feature type="compositionally biased region" description="Low complexity" evidence="5">
    <location>
        <begin position="650"/>
        <end position="661"/>
    </location>
</feature>
<keyword evidence="3" id="KW-0235">DNA replication</keyword>
<feature type="compositionally biased region" description="Low complexity" evidence="5">
    <location>
        <begin position="229"/>
        <end position="249"/>
    </location>
</feature>
<feature type="compositionally biased region" description="Low complexity" evidence="5">
    <location>
        <begin position="632"/>
        <end position="643"/>
    </location>
</feature>
<evidence type="ECO:0000256" key="5">
    <source>
        <dbReference type="SAM" id="MobiDB-lite"/>
    </source>
</evidence>
<dbReference type="EMBL" id="CABVLU010000005">
    <property type="protein sequence ID" value="VVT58622.1"/>
    <property type="molecule type" value="Genomic_DNA"/>
</dbReference>
<dbReference type="InterPro" id="IPR019038">
    <property type="entry name" value="POLD3"/>
</dbReference>
<protein>
    <recommendedName>
        <fullName evidence="2">DNA polymerase delta subunit 3</fullName>
    </recommendedName>
</protein>
<dbReference type="GO" id="GO:0006271">
    <property type="term" value="P:DNA strand elongation involved in DNA replication"/>
    <property type="evidence" value="ECO:0007669"/>
    <property type="project" value="TreeGrafter"/>
</dbReference>
<dbReference type="GO" id="GO:0003887">
    <property type="term" value="F:DNA-directed DNA polymerase activity"/>
    <property type="evidence" value="ECO:0007669"/>
    <property type="project" value="TreeGrafter"/>
</dbReference>
<feature type="region of interest" description="Disordered" evidence="5">
    <location>
        <begin position="609"/>
        <end position="662"/>
    </location>
</feature>